<evidence type="ECO:0000256" key="11">
    <source>
        <dbReference type="ARBA" id="ARBA00022946"/>
    </source>
</evidence>
<accession>A0A131X9W7</accession>
<feature type="binding site" evidence="17">
    <location>
        <position position="108"/>
    </location>
    <ligand>
        <name>FAD</name>
        <dbReference type="ChEBI" id="CHEBI:57692"/>
    </ligand>
</feature>
<evidence type="ECO:0000256" key="18">
    <source>
        <dbReference type="PIRSR" id="PIRSR000362-2"/>
    </source>
</evidence>
<dbReference type="Gene3D" id="3.50.50.60">
    <property type="entry name" value="FAD/NAD(P)-binding domain"/>
    <property type="match status" value="1"/>
</dbReference>
<evidence type="ECO:0000256" key="6">
    <source>
        <dbReference type="ARBA" id="ARBA00016287"/>
    </source>
</evidence>
<evidence type="ECO:0000313" key="20">
    <source>
        <dbReference type="EMBL" id="JAP63609.1"/>
    </source>
</evidence>
<proteinExistence type="evidence at transcript level"/>
<feature type="binding site" evidence="17">
    <location>
        <position position="72"/>
    </location>
    <ligand>
        <name>FAD</name>
        <dbReference type="ChEBI" id="CHEBI:57692"/>
    </ligand>
</feature>
<keyword evidence="11" id="KW-0809">Transit peptide</keyword>
<keyword evidence="8 16" id="KW-0285">Flavoprotein</keyword>
<evidence type="ECO:0000256" key="4">
    <source>
        <dbReference type="ARBA" id="ARBA00008312"/>
    </source>
</evidence>
<keyword evidence="14 16" id="KW-0496">Mitochondrion</keyword>
<evidence type="ECO:0000256" key="10">
    <source>
        <dbReference type="ARBA" id="ARBA00022857"/>
    </source>
</evidence>
<keyword evidence="10 16" id="KW-0521">NADP</keyword>
<evidence type="ECO:0000256" key="13">
    <source>
        <dbReference type="ARBA" id="ARBA00023002"/>
    </source>
</evidence>
<comment type="pathway">
    <text evidence="3">Steroid metabolism; cholesterol metabolism.</text>
</comment>
<comment type="subcellular location">
    <subcellularLocation>
        <location evidence="2 16">Mitochondrion</location>
    </subcellularLocation>
</comment>
<keyword evidence="9 16" id="KW-0274">FAD</keyword>
<comment type="catalytic activity">
    <reaction evidence="15 16">
        <text>2 reduced [adrenodoxin] + NADP(+) + H(+) = 2 oxidized [adrenodoxin] + NADPH</text>
        <dbReference type="Rhea" id="RHEA:42312"/>
        <dbReference type="Rhea" id="RHEA-COMP:9998"/>
        <dbReference type="Rhea" id="RHEA-COMP:9999"/>
        <dbReference type="ChEBI" id="CHEBI:15378"/>
        <dbReference type="ChEBI" id="CHEBI:33737"/>
        <dbReference type="ChEBI" id="CHEBI:33738"/>
        <dbReference type="ChEBI" id="CHEBI:57783"/>
        <dbReference type="ChEBI" id="CHEBI:58349"/>
        <dbReference type="EC" id="1.18.1.6"/>
    </reaction>
</comment>
<dbReference type="PIRSF" id="PIRSF000362">
    <property type="entry name" value="FNR"/>
    <property type="match status" value="1"/>
</dbReference>
<feature type="binding site" evidence="17">
    <location>
        <position position="64"/>
    </location>
    <ligand>
        <name>FAD</name>
        <dbReference type="ChEBI" id="CHEBI:57692"/>
    </ligand>
</feature>
<dbReference type="PRINTS" id="PR00419">
    <property type="entry name" value="ADXRDTASE"/>
</dbReference>
<comment type="similarity">
    <text evidence="4 16">Belongs to the ferredoxin--NADP reductase type 1 family.</text>
</comment>
<evidence type="ECO:0000256" key="15">
    <source>
        <dbReference type="ARBA" id="ARBA00048933"/>
    </source>
</evidence>
<dbReference type="PANTHER" id="PTHR48467:SF1">
    <property type="entry name" value="GLUTAMATE SYNTHASE 1 [NADH], CHLOROPLASTIC-LIKE"/>
    <property type="match status" value="1"/>
</dbReference>
<feature type="binding site" evidence="17">
    <location>
        <position position="44"/>
    </location>
    <ligand>
        <name>FAD</name>
        <dbReference type="ChEBI" id="CHEBI:57692"/>
    </ligand>
</feature>
<evidence type="ECO:0000256" key="12">
    <source>
        <dbReference type="ARBA" id="ARBA00022982"/>
    </source>
</evidence>
<dbReference type="InterPro" id="IPR055275">
    <property type="entry name" value="Ferredox_Rdtase"/>
</dbReference>
<keyword evidence="7" id="KW-0813">Transport</keyword>
<feature type="binding site" evidence="17">
    <location>
        <position position="385"/>
    </location>
    <ligand>
        <name>FAD</name>
        <dbReference type="ChEBI" id="CHEBI:57692"/>
    </ligand>
</feature>
<feature type="binding site" evidence="18">
    <location>
        <begin position="179"/>
        <end position="182"/>
    </location>
    <ligand>
        <name>NADP(+)</name>
        <dbReference type="ChEBI" id="CHEBI:58349"/>
    </ligand>
</feature>
<dbReference type="UniPathway" id="UPA00296"/>
<protein>
    <recommendedName>
        <fullName evidence="6 16">NADPH:adrenodoxin oxidoreductase, mitochondrial</fullName>
        <ecNumber evidence="5 16">1.18.1.6</ecNumber>
    </recommendedName>
</protein>
<dbReference type="EMBL" id="GEFH01004972">
    <property type="protein sequence ID" value="JAP63609.1"/>
    <property type="molecule type" value="mRNA"/>
</dbReference>
<evidence type="ECO:0000256" key="17">
    <source>
        <dbReference type="PIRSR" id="PIRSR000362-1"/>
    </source>
</evidence>
<evidence type="ECO:0000256" key="3">
    <source>
        <dbReference type="ARBA" id="ARBA00004731"/>
    </source>
</evidence>
<evidence type="ECO:0000256" key="7">
    <source>
        <dbReference type="ARBA" id="ARBA00022448"/>
    </source>
</evidence>
<dbReference type="FunFam" id="3.50.50.60:FF:000036">
    <property type="entry name" value="NADPH:adrenodoxin oxidoreductase, mitochondrial"/>
    <property type="match status" value="1"/>
</dbReference>
<dbReference type="AlphaFoldDB" id="A0A131X9W7"/>
<feature type="binding site" evidence="18">
    <location>
        <begin position="223"/>
        <end position="224"/>
    </location>
    <ligand>
        <name>NADP(+)</name>
        <dbReference type="ChEBI" id="CHEBI:58349"/>
    </ligand>
</feature>
<evidence type="ECO:0000256" key="9">
    <source>
        <dbReference type="ARBA" id="ARBA00022827"/>
    </source>
</evidence>
<keyword evidence="12" id="KW-0249">Electron transport</keyword>
<evidence type="ECO:0000256" key="8">
    <source>
        <dbReference type="ARBA" id="ARBA00022630"/>
    </source>
</evidence>
<evidence type="ECO:0000256" key="5">
    <source>
        <dbReference type="ARBA" id="ARBA00013219"/>
    </source>
</evidence>
<evidence type="ECO:0000259" key="19">
    <source>
        <dbReference type="Pfam" id="PF07992"/>
    </source>
</evidence>
<comment type="cofactor">
    <cofactor evidence="1 16 17">
        <name>FAD</name>
        <dbReference type="ChEBI" id="CHEBI:57692"/>
    </cofactor>
</comment>
<dbReference type="Gene3D" id="3.40.50.720">
    <property type="entry name" value="NAD(P)-binding Rossmann-like Domain"/>
    <property type="match status" value="1"/>
</dbReference>
<dbReference type="PANTHER" id="PTHR48467">
    <property type="entry name" value="GLUTAMATE SYNTHASE 1 [NADH], CHLOROPLASTIC-LIKE"/>
    <property type="match status" value="1"/>
</dbReference>
<dbReference type="Pfam" id="PF07992">
    <property type="entry name" value="Pyr_redox_2"/>
    <property type="match status" value="1"/>
</dbReference>
<dbReference type="GO" id="GO:0008203">
    <property type="term" value="P:cholesterol metabolic process"/>
    <property type="evidence" value="ECO:0007669"/>
    <property type="project" value="UniProtKB-UniPathway"/>
</dbReference>
<dbReference type="GO" id="GO:0016491">
    <property type="term" value="F:oxidoreductase activity"/>
    <property type="evidence" value="ECO:0007669"/>
    <property type="project" value="UniProtKB-KW"/>
</dbReference>
<feature type="domain" description="FAD/NAD(P)-binding" evidence="19">
    <location>
        <begin position="35"/>
        <end position="190"/>
    </location>
</feature>
<evidence type="ECO:0000256" key="16">
    <source>
        <dbReference type="PIRNR" id="PIRNR000362"/>
    </source>
</evidence>
<name>A0A131X9W7_9ACAR</name>
<keyword evidence="13 16" id="KW-0560">Oxidoreductase</keyword>
<dbReference type="InterPro" id="IPR021163">
    <property type="entry name" value="Ferredox_Rdtase_adrenod"/>
</dbReference>
<dbReference type="GO" id="GO:0005739">
    <property type="term" value="C:mitochondrion"/>
    <property type="evidence" value="ECO:0007669"/>
    <property type="project" value="UniProtKB-SubCell"/>
</dbReference>
<feature type="binding site" evidence="18">
    <location>
        <position position="235"/>
    </location>
    <ligand>
        <name>NADP(+)</name>
        <dbReference type="ChEBI" id="CHEBI:58349"/>
    </ligand>
</feature>
<reference evidence="20" key="1">
    <citation type="journal article" date="2017" name="Ticks Tick Borne Dis.">
        <title>An insight into the sialome of Hyalomma excavatum.</title>
        <authorList>
            <person name="Ribeiro J.M."/>
            <person name="Slovak M."/>
            <person name="Francischetti I.M."/>
        </authorList>
    </citation>
    <scope>NUCLEOTIDE SEQUENCE</scope>
    <source>
        <strain evidence="20">Samish</strain>
        <tissue evidence="20">Salivary glands</tissue>
    </source>
</reference>
<dbReference type="SUPFAM" id="SSF51971">
    <property type="entry name" value="Nucleotide-binding domain"/>
    <property type="match status" value="2"/>
</dbReference>
<sequence length="478" mass="52472">MVVFSVGVARCHLLRSSHFSWCQVRRWKHSNAPLKVSIVGAGPAGFYTAQQVLKHPNATVDIYEGLPVPFGLVRFGVAPDHPEVKNVVNTFTNIAKNPRCNLYGNVRLGTDIKVADLRKAYHAVVLTYGADQERSLGVPGEDLPNVFSARKFVGWYNGHPADVGVCPDLSGETAVVVGHGNVALDVARILLSPPESLQETDIVEPALEALRKSKLRRVIVVGRRGPFEVAFTIKELREMTKIPGVDSIFRSEDFDTVRERLADLPRPRKRLLELMVQTSEKKPSNQPRSWELRFLRSPLRFLADSSTGKVSGVELAVNRLEKTESGTKAVATGETETIPCQMVLKSIGYTSEVVDPAIPYDSKRGFLPNSQGRVESLPGVYCSGWLKTGPVGVLVATMNSSFETGQTIVKDAESGLLPADAREGSAAILKLLESKGVRPVTFDEWLKIEQYEKAQGERKGKPSEKLLSVKEMLSVAFS</sequence>
<evidence type="ECO:0000256" key="2">
    <source>
        <dbReference type="ARBA" id="ARBA00004173"/>
    </source>
</evidence>
<dbReference type="InterPro" id="IPR036188">
    <property type="entry name" value="FAD/NAD-bd_sf"/>
</dbReference>
<dbReference type="EC" id="1.18.1.6" evidence="5 16"/>
<organism evidence="20">
    <name type="scientific">Hyalomma excavatum</name>
    <dbReference type="NCBI Taxonomy" id="257692"/>
    <lineage>
        <taxon>Eukaryota</taxon>
        <taxon>Metazoa</taxon>
        <taxon>Ecdysozoa</taxon>
        <taxon>Arthropoda</taxon>
        <taxon>Chelicerata</taxon>
        <taxon>Arachnida</taxon>
        <taxon>Acari</taxon>
        <taxon>Parasitiformes</taxon>
        <taxon>Ixodida</taxon>
        <taxon>Ixodoidea</taxon>
        <taxon>Ixodidae</taxon>
        <taxon>Hyalomminae</taxon>
        <taxon>Hyalomma</taxon>
    </lineage>
</organism>
<evidence type="ECO:0000256" key="14">
    <source>
        <dbReference type="ARBA" id="ARBA00023128"/>
    </source>
</evidence>
<evidence type="ECO:0000256" key="1">
    <source>
        <dbReference type="ARBA" id="ARBA00001974"/>
    </source>
</evidence>
<feature type="binding site" evidence="18">
    <location>
        <position position="392"/>
    </location>
    <ligand>
        <name>NADP(+)</name>
        <dbReference type="ChEBI" id="CHEBI:58349"/>
    </ligand>
</feature>
<dbReference type="InterPro" id="IPR023753">
    <property type="entry name" value="FAD/NAD-binding_dom"/>
</dbReference>